<comment type="caution">
    <text evidence="1">The sequence shown here is derived from an EMBL/GenBank/DDBJ whole genome shotgun (WGS) entry which is preliminary data.</text>
</comment>
<sequence length="92" mass="10431">MAPDMPWTQPQQLAAWHVLMREVVDAEESHVPQRCTGGRAEKPKAESYDPFEWASLPVVGAVVVLPTHPWDRVSSMKRSVTLKMFLFVKPNC</sequence>
<evidence type="ECO:0000313" key="1">
    <source>
        <dbReference type="EMBL" id="KAK1891030.1"/>
    </source>
</evidence>
<organism evidence="1 2">
    <name type="scientific">Dissostichus eleginoides</name>
    <name type="common">Patagonian toothfish</name>
    <name type="synonym">Dissostichus amissus</name>
    <dbReference type="NCBI Taxonomy" id="100907"/>
    <lineage>
        <taxon>Eukaryota</taxon>
        <taxon>Metazoa</taxon>
        <taxon>Chordata</taxon>
        <taxon>Craniata</taxon>
        <taxon>Vertebrata</taxon>
        <taxon>Euteleostomi</taxon>
        <taxon>Actinopterygii</taxon>
        <taxon>Neopterygii</taxon>
        <taxon>Teleostei</taxon>
        <taxon>Neoteleostei</taxon>
        <taxon>Acanthomorphata</taxon>
        <taxon>Eupercaria</taxon>
        <taxon>Perciformes</taxon>
        <taxon>Notothenioidei</taxon>
        <taxon>Nototheniidae</taxon>
        <taxon>Dissostichus</taxon>
    </lineage>
</organism>
<reference evidence="1" key="1">
    <citation type="submission" date="2023-04" db="EMBL/GenBank/DDBJ databases">
        <title>Chromosome-level genome of Chaenocephalus aceratus.</title>
        <authorList>
            <person name="Park H."/>
        </authorList>
    </citation>
    <scope>NUCLEOTIDE SEQUENCE</scope>
    <source>
        <strain evidence="1">DE</strain>
        <tissue evidence="1">Muscle</tissue>
    </source>
</reference>
<keyword evidence="2" id="KW-1185">Reference proteome</keyword>
<gene>
    <name evidence="1" type="ORF">KUDE01_009860</name>
</gene>
<protein>
    <submittedName>
        <fullName evidence="1">Uncharacterized protein</fullName>
    </submittedName>
</protein>
<accession>A0AAD9BW48</accession>
<name>A0AAD9BW48_DISEL</name>
<evidence type="ECO:0000313" key="2">
    <source>
        <dbReference type="Proteomes" id="UP001228049"/>
    </source>
</evidence>
<proteinExistence type="predicted"/>
<dbReference type="EMBL" id="JASDAP010000015">
    <property type="protein sequence ID" value="KAK1891030.1"/>
    <property type="molecule type" value="Genomic_DNA"/>
</dbReference>
<dbReference type="AlphaFoldDB" id="A0AAD9BW48"/>
<dbReference type="Proteomes" id="UP001228049">
    <property type="component" value="Unassembled WGS sequence"/>
</dbReference>